<dbReference type="PROSITE" id="PS50011">
    <property type="entry name" value="PROTEIN_KINASE_DOM"/>
    <property type="match status" value="1"/>
</dbReference>
<evidence type="ECO:0000313" key="6">
    <source>
        <dbReference type="Proteomes" id="UP000011715"/>
    </source>
</evidence>
<dbReference type="STRING" id="644358.A0A0C4EGF7"/>
<dbReference type="Gene3D" id="1.10.510.10">
    <property type="entry name" value="Transferase(Phosphotransferase) domain 1"/>
    <property type="match status" value="1"/>
</dbReference>
<dbReference type="AlphaFoldDB" id="A0A0C4EGF7"/>
<proteinExistence type="predicted"/>
<reference evidence="5" key="4">
    <citation type="journal article" date="2015" name="G3 (Bethesda)">
        <title>Genome sequences of three phytopathogenic species of the Magnaporthaceae family of fungi.</title>
        <authorList>
            <person name="Okagaki L.H."/>
            <person name="Nunes C.C."/>
            <person name="Sailsbery J."/>
            <person name="Clay B."/>
            <person name="Brown D."/>
            <person name="John T."/>
            <person name="Oh Y."/>
            <person name="Young N."/>
            <person name="Fitzgerald M."/>
            <person name="Haas B.J."/>
            <person name="Zeng Q."/>
            <person name="Young S."/>
            <person name="Adiconis X."/>
            <person name="Fan L."/>
            <person name="Levin J.Z."/>
            <person name="Mitchell T.K."/>
            <person name="Okubara P.A."/>
            <person name="Farman M.L."/>
            <person name="Kohn L.M."/>
            <person name="Birren B."/>
            <person name="Ma L.-J."/>
            <person name="Dean R.A."/>
        </authorList>
    </citation>
    <scope>NUCLEOTIDE SEQUENCE</scope>
    <source>
        <strain evidence="5">ATCC 64411 / 73-15</strain>
    </source>
</reference>
<evidence type="ECO:0000259" key="3">
    <source>
        <dbReference type="PROSITE" id="PS50011"/>
    </source>
</evidence>
<dbReference type="Gene3D" id="3.30.200.20">
    <property type="entry name" value="Phosphorylase Kinase, domain 1"/>
    <property type="match status" value="1"/>
</dbReference>
<dbReference type="GO" id="GO:0005634">
    <property type="term" value="C:nucleus"/>
    <property type="evidence" value="ECO:0007669"/>
    <property type="project" value="TreeGrafter"/>
</dbReference>
<dbReference type="PANTHER" id="PTHR44167">
    <property type="entry name" value="OVARIAN-SPECIFIC SERINE/THREONINE-PROTEIN KINASE LOK-RELATED"/>
    <property type="match status" value="1"/>
</dbReference>
<reference evidence="4" key="2">
    <citation type="submission" date="2010-05" db="EMBL/GenBank/DDBJ databases">
        <title>The Genome Sequence of Magnaporthe poae strain ATCC 64411.</title>
        <authorList>
            <consortium name="The Broad Institute Genome Sequencing Platform"/>
            <consortium name="Broad Institute Genome Sequencing Center for Infectious Disease"/>
            <person name="Ma L.-J."/>
            <person name="Dead R."/>
            <person name="Young S."/>
            <person name="Zeng Q."/>
            <person name="Koehrsen M."/>
            <person name="Alvarado L."/>
            <person name="Berlin A."/>
            <person name="Chapman S.B."/>
            <person name="Chen Z."/>
            <person name="Freedman E."/>
            <person name="Gellesch M."/>
            <person name="Goldberg J."/>
            <person name="Griggs A."/>
            <person name="Gujja S."/>
            <person name="Heilman E.R."/>
            <person name="Heiman D."/>
            <person name="Hepburn T."/>
            <person name="Howarth C."/>
            <person name="Jen D."/>
            <person name="Larson L."/>
            <person name="Mehta T."/>
            <person name="Neiman D."/>
            <person name="Pearson M."/>
            <person name="Roberts A."/>
            <person name="Saif S."/>
            <person name="Shea T."/>
            <person name="Shenoy N."/>
            <person name="Sisk P."/>
            <person name="Stolte C."/>
            <person name="Sykes S."/>
            <person name="Walk T."/>
            <person name="White J."/>
            <person name="Yandava C."/>
            <person name="Haas B."/>
            <person name="Nusbaum C."/>
            <person name="Birren B."/>
        </authorList>
    </citation>
    <scope>NUCLEOTIDE SEQUENCE</scope>
    <source>
        <strain evidence="4">ATCC 64411</strain>
    </source>
</reference>
<dbReference type="InterPro" id="IPR017441">
    <property type="entry name" value="Protein_kinase_ATP_BS"/>
</dbReference>
<dbReference type="PANTHER" id="PTHR44167:SF18">
    <property type="entry name" value="PROTEIN KINASE DOMAIN-CONTAINING PROTEIN"/>
    <property type="match status" value="1"/>
</dbReference>
<feature type="domain" description="Protein kinase" evidence="3">
    <location>
        <begin position="64"/>
        <end position="441"/>
    </location>
</feature>
<keyword evidence="6" id="KW-1185">Reference proteome</keyword>
<dbReference type="Proteomes" id="UP000011715">
    <property type="component" value="Unassembled WGS sequence"/>
</dbReference>
<feature type="binding site" evidence="1">
    <location>
        <position position="100"/>
    </location>
    <ligand>
        <name>ATP</name>
        <dbReference type="ChEBI" id="CHEBI:30616"/>
    </ligand>
</feature>
<feature type="region of interest" description="Disordered" evidence="2">
    <location>
        <begin position="454"/>
        <end position="537"/>
    </location>
</feature>
<keyword evidence="4" id="KW-0418">Kinase</keyword>
<feature type="compositionally biased region" description="Basic and acidic residues" evidence="2">
    <location>
        <begin position="454"/>
        <end position="497"/>
    </location>
</feature>
<dbReference type="OrthoDB" id="5979581at2759"/>
<name>A0A0C4EGF7_MAGP6</name>
<dbReference type="EMBL" id="GL877031">
    <property type="protein sequence ID" value="KLU92948.1"/>
    <property type="molecule type" value="Genomic_DNA"/>
</dbReference>
<gene>
    <name evidence="4" type="ORF">MAPG_11896</name>
</gene>
<keyword evidence="4" id="KW-0808">Transferase</keyword>
<evidence type="ECO:0000256" key="2">
    <source>
        <dbReference type="SAM" id="MobiDB-lite"/>
    </source>
</evidence>
<dbReference type="InterPro" id="IPR011009">
    <property type="entry name" value="Kinase-like_dom_sf"/>
</dbReference>
<dbReference type="InterPro" id="IPR000719">
    <property type="entry name" value="Prot_kinase_dom"/>
</dbReference>
<dbReference type="GO" id="GO:0044773">
    <property type="term" value="P:mitotic DNA damage checkpoint signaling"/>
    <property type="evidence" value="ECO:0007669"/>
    <property type="project" value="TreeGrafter"/>
</dbReference>
<reference evidence="5" key="5">
    <citation type="submission" date="2015-06" db="UniProtKB">
        <authorList>
            <consortium name="EnsemblFungi"/>
        </authorList>
    </citation>
    <scope>IDENTIFICATION</scope>
    <source>
        <strain evidence="5">ATCC 64411</strain>
    </source>
</reference>
<evidence type="ECO:0000256" key="1">
    <source>
        <dbReference type="PROSITE-ProRule" id="PRU10141"/>
    </source>
</evidence>
<evidence type="ECO:0000313" key="4">
    <source>
        <dbReference type="EMBL" id="KLU92948.1"/>
    </source>
</evidence>
<organism evidence="5 6">
    <name type="scientific">Magnaporthiopsis poae (strain ATCC 64411 / 73-15)</name>
    <name type="common">Kentucky bluegrass fungus</name>
    <name type="synonym">Magnaporthe poae</name>
    <dbReference type="NCBI Taxonomy" id="644358"/>
    <lineage>
        <taxon>Eukaryota</taxon>
        <taxon>Fungi</taxon>
        <taxon>Dikarya</taxon>
        <taxon>Ascomycota</taxon>
        <taxon>Pezizomycotina</taxon>
        <taxon>Sordariomycetes</taxon>
        <taxon>Sordariomycetidae</taxon>
        <taxon>Magnaporthales</taxon>
        <taxon>Magnaporthaceae</taxon>
        <taxon>Magnaporthiopsis</taxon>
    </lineage>
</organism>
<dbReference type="GO" id="GO:0005737">
    <property type="term" value="C:cytoplasm"/>
    <property type="evidence" value="ECO:0007669"/>
    <property type="project" value="TreeGrafter"/>
</dbReference>
<dbReference type="VEuPathDB" id="FungiDB:MAPG_11896"/>
<reference evidence="6" key="1">
    <citation type="submission" date="2010-05" db="EMBL/GenBank/DDBJ databases">
        <title>The genome sequence of Magnaporthe poae strain ATCC 64411.</title>
        <authorList>
            <person name="Ma L.-J."/>
            <person name="Dead R."/>
            <person name="Young S."/>
            <person name="Zeng Q."/>
            <person name="Koehrsen M."/>
            <person name="Alvarado L."/>
            <person name="Berlin A."/>
            <person name="Chapman S.B."/>
            <person name="Chen Z."/>
            <person name="Freedman E."/>
            <person name="Gellesch M."/>
            <person name="Goldberg J."/>
            <person name="Griggs A."/>
            <person name="Gujja S."/>
            <person name="Heilman E.R."/>
            <person name="Heiman D."/>
            <person name="Hepburn T."/>
            <person name="Howarth C."/>
            <person name="Jen D."/>
            <person name="Larson L."/>
            <person name="Mehta T."/>
            <person name="Neiman D."/>
            <person name="Pearson M."/>
            <person name="Roberts A."/>
            <person name="Saif S."/>
            <person name="Shea T."/>
            <person name="Shenoy N."/>
            <person name="Sisk P."/>
            <person name="Stolte C."/>
            <person name="Sykes S."/>
            <person name="Walk T."/>
            <person name="White J."/>
            <person name="Yandava C."/>
            <person name="Haas B."/>
            <person name="Nusbaum C."/>
            <person name="Birren B."/>
        </authorList>
    </citation>
    <scope>NUCLEOTIDE SEQUENCE [LARGE SCALE GENOMIC DNA]</scope>
    <source>
        <strain evidence="6">ATCC 64411 / 73-15</strain>
    </source>
</reference>
<dbReference type="PROSITE" id="PS00107">
    <property type="entry name" value="PROTEIN_KINASE_ATP"/>
    <property type="match status" value="1"/>
</dbReference>
<dbReference type="eggNOG" id="KOG1290">
    <property type="taxonomic scope" value="Eukaryota"/>
</dbReference>
<accession>A0A0C4EGF7</accession>
<keyword evidence="1" id="KW-0547">Nucleotide-binding</keyword>
<dbReference type="GO" id="GO:0050793">
    <property type="term" value="P:regulation of developmental process"/>
    <property type="evidence" value="ECO:0007669"/>
    <property type="project" value="UniProtKB-ARBA"/>
</dbReference>
<evidence type="ECO:0000313" key="5">
    <source>
        <dbReference type="EnsemblFungi" id="MAPG_11896T0"/>
    </source>
</evidence>
<dbReference type="OMA" id="YWARIRS"/>
<reference evidence="4" key="3">
    <citation type="submission" date="2011-03" db="EMBL/GenBank/DDBJ databases">
        <title>Annotation of Magnaporthe poae ATCC 64411.</title>
        <authorList>
            <person name="Ma L.-J."/>
            <person name="Dead R."/>
            <person name="Young S.K."/>
            <person name="Zeng Q."/>
            <person name="Gargeya S."/>
            <person name="Fitzgerald M."/>
            <person name="Haas B."/>
            <person name="Abouelleil A."/>
            <person name="Alvarado L."/>
            <person name="Arachchi H.M."/>
            <person name="Berlin A."/>
            <person name="Brown A."/>
            <person name="Chapman S.B."/>
            <person name="Chen Z."/>
            <person name="Dunbar C."/>
            <person name="Freedman E."/>
            <person name="Gearin G."/>
            <person name="Gellesch M."/>
            <person name="Goldberg J."/>
            <person name="Griggs A."/>
            <person name="Gujja S."/>
            <person name="Heiman D."/>
            <person name="Howarth C."/>
            <person name="Larson L."/>
            <person name="Lui A."/>
            <person name="MacDonald P.J.P."/>
            <person name="Mehta T."/>
            <person name="Montmayeur A."/>
            <person name="Murphy C."/>
            <person name="Neiman D."/>
            <person name="Pearson M."/>
            <person name="Priest M."/>
            <person name="Roberts A."/>
            <person name="Saif S."/>
            <person name="Shea T."/>
            <person name="Shenoy N."/>
            <person name="Sisk P."/>
            <person name="Stolte C."/>
            <person name="Sykes S."/>
            <person name="Yandava C."/>
            <person name="Wortman J."/>
            <person name="Nusbaum C."/>
            <person name="Birren B."/>
        </authorList>
    </citation>
    <scope>NUCLEOTIDE SEQUENCE</scope>
    <source>
        <strain evidence="4">ATCC 64411</strain>
    </source>
</reference>
<dbReference type="SMART" id="SM00220">
    <property type="entry name" value="S_TKc"/>
    <property type="match status" value="1"/>
</dbReference>
<protein>
    <submittedName>
        <fullName evidence="4">CMGC protein kinase</fullName>
    </submittedName>
</protein>
<dbReference type="GO" id="GO:0005524">
    <property type="term" value="F:ATP binding"/>
    <property type="evidence" value="ECO:0007669"/>
    <property type="project" value="UniProtKB-UniRule"/>
</dbReference>
<dbReference type="EnsemblFungi" id="MAPG_11896T0">
    <property type="protein sequence ID" value="MAPG_11896T0"/>
    <property type="gene ID" value="MAPG_11896"/>
</dbReference>
<dbReference type="GO" id="GO:0004674">
    <property type="term" value="F:protein serine/threonine kinase activity"/>
    <property type="evidence" value="ECO:0007669"/>
    <property type="project" value="TreeGrafter"/>
</dbReference>
<keyword evidence="1" id="KW-0067">ATP-binding</keyword>
<dbReference type="SUPFAM" id="SSF56112">
    <property type="entry name" value="Protein kinase-like (PK-like)"/>
    <property type="match status" value="1"/>
</dbReference>
<dbReference type="EMBL" id="ADBL01002962">
    <property type="status" value="NOT_ANNOTATED_CDS"/>
    <property type="molecule type" value="Genomic_DNA"/>
</dbReference>
<sequence>MVLDPKYRGGPFIDCIEQSGNYSDDAPYENIFKYRKGGYHPVLLGDLLPKQGTCVSDEAKQPRYHIRTRIGHGAFSTIWLAEDRGDADAQDPGRGWVALKICTGSVKDEWEWEQETKVLRHLQTAGPGGTRLPNVLDLYDAFVIRGPNGFHNCLVTELVFEWHQYHMGRKYRLGAVLEQVAAGFAQIHQAGIAHGDPHTGNYGIAIPRFNELSEDDFDLEYSADPVIPRNPLPDHVIAPYPRYQVSGQQFCAGVIGRQAKILPRAKELRVKIIDFGRAFFINDVLRFLPGNTPLPCRPPEGLIFERPIEQMQGTSWTQASDIWGLAVMLCQITFMPSFDPISFVGCVEPHKILTRMFEAAGAPPAAWVEFWNARESTPISATRSWDREKGWAAVEQDFLLWEGPICTEDARTAFLDLLRLMLVTRPEDRITADQVAAHPVFKLLKALPLPEKPKRDPVARVRRKKEDREYREERKKQKEEARQKRAEEKKKQEEDKKKKTADKKKKEETKKKKGDKTKRSMSEDSLPPSRASKRARL</sequence>